<keyword evidence="1" id="KW-0812">Transmembrane</keyword>
<feature type="transmembrane region" description="Helical" evidence="1">
    <location>
        <begin position="20"/>
        <end position="41"/>
    </location>
</feature>
<keyword evidence="3" id="KW-1185">Reference proteome</keyword>
<dbReference type="AlphaFoldDB" id="A0A0B1TH76"/>
<keyword evidence="1" id="KW-1133">Transmembrane helix</keyword>
<name>A0A0B1TH76_OESDE</name>
<gene>
    <name evidence="2" type="ORF">OESDEN_05312</name>
</gene>
<organism evidence="2 3">
    <name type="scientific">Oesophagostomum dentatum</name>
    <name type="common">Nodular worm</name>
    <dbReference type="NCBI Taxonomy" id="61180"/>
    <lineage>
        <taxon>Eukaryota</taxon>
        <taxon>Metazoa</taxon>
        <taxon>Ecdysozoa</taxon>
        <taxon>Nematoda</taxon>
        <taxon>Chromadorea</taxon>
        <taxon>Rhabditida</taxon>
        <taxon>Rhabditina</taxon>
        <taxon>Rhabditomorpha</taxon>
        <taxon>Strongyloidea</taxon>
        <taxon>Strongylidae</taxon>
        <taxon>Oesophagostomum</taxon>
    </lineage>
</organism>
<reference evidence="2 3" key="1">
    <citation type="submission" date="2014-03" db="EMBL/GenBank/DDBJ databases">
        <title>Draft genome of the hookworm Oesophagostomum dentatum.</title>
        <authorList>
            <person name="Mitreva M."/>
        </authorList>
    </citation>
    <scope>NUCLEOTIDE SEQUENCE [LARGE SCALE GENOMIC DNA]</scope>
    <source>
        <strain evidence="2 3">OD-Hann</strain>
    </source>
</reference>
<evidence type="ECO:0000256" key="1">
    <source>
        <dbReference type="SAM" id="Phobius"/>
    </source>
</evidence>
<accession>A0A0B1TH76</accession>
<proteinExistence type="predicted"/>
<keyword evidence="1" id="KW-0472">Membrane</keyword>
<sequence>MPPALSISDWKCYSTQYNLAILLGTTALLLLNSPYTLGNFIRIRGKKRGLYLLQPQENPRLLSQTQFNSLCTECSANVHMKPIATSTSRDSM</sequence>
<dbReference type="Proteomes" id="UP000053660">
    <property type="component" value="Unassembled WGS sequence"/>
</dbReference>
<dbReference type="EMBL" id="KN550208">
    <property type="protein sequence ID" value="KHJ94755.1"/>
    <property type="molecule type" value="Genomic_DNA"/>
</dbReference>
<evidence type="ECO:0000313" key="2">
    <source>
        <dbReference type="EMBL" id="KHJ94755.1"/>
    </source>
</evidence>
<evidence type="ECO:0000313" key="3">
    <source>
        <dbReference type="Proteomes" id="UP000053660"/>
    </source>
</evidence>
<protein>
    <submittedName>
        <fullName evidence="2">Uncharacterized protein</fullName>
    </submittedName>
</protein>